<dbReference type="Pfam" id="PF03838">
    <property type="entry name" value="RecU"/>
    <property type="match status" value="1"/>
</dbReference>
<dbReference type="SUPFAM" id="SSF52980">
    <property type="entry name" value="Restriction endonuclease-like"/>
    <property type="match status" value="1"/>
</dbReference>
<dbReference type="AlphaFoldDB" id="A0A6N7IP64"/>
<keyword evidence="5" id="KW-0479">Metal-binding</keyword>
<protein>
    <recommendedName>
        <fullName evidence="13">Holliday junction resolvase RecU</fullName>
    </recommendedName>
</protein>
<evidence type="ECO:0000256" key="1">
    <source>
        <dbReference type="ARBA" id="ARBA00001946"/>
    </source>
</evidence>
<keyword evidence="9" id="KW-0460">Magnesium</keyword>
<dbReference type="InterPro" id="IPR004612">
    <property type="entry name" value="Resolv_RecU"/>
</dbReference>
<dbReference type="OrthoDB" id="9783592at2"/>
<dbReference type="Gene3D" id="3.40.1350.10">
    <property type="match status" value="1"/>
</dbReference>
<evidence type="ECO:0000256" key="10">
    <source>
        <dbReference type="ARBA" id="ARBA00023172"/>
    </source>
</evidence>
<proteinExistence type="inferred from homology"/>
<accession>A0A6N7IP64</accession>
<evidence type="ECO:0000256" key="11">
    <source>
        <dbReference type="ARBA" id="ARBA00023204"/>
    </source>
</evidence>
<name>A0A6N7IP64_9FIRM</name>
<dbReference type="InterPro" id="IPR011335">
    <property type="entry name" value="Restrct_endonuc-II-like"/>
</dbReference>
<keyword evidence="10" id="KW-0233">DNA recombination</keyword>
<keyword evidence="6" id="KW-0255">Endonuclease</keyword>
<dbReference type="GO" id="GO:0016787">
    <property type="term" value="F:hydrolase activity"/>
    <property type="evidence" value="ECO:0007669"/>
    <property type="project" value="UniProtKB-KW"/>
</dbReference>
<evidence type="ECO:0000256" key="2">
    <source>
        <dbReference type="ARBA" id="ARBA00004496"/>
    </source>
</evidence>
<keyword evidence="11" id="KW-0234">DNA repair</keyword>
<dbReference type="GO" id="GO:0006281">
    <property type="term" value="P:DNA repair"/>
    <property type="evidence" value="ECO:0007669"/>
    <property type="project" value="UniProtKB-KW"/>
</dbReference>
<reference evidence="14 15" key="1">
    <citation type="submission" date="2019-10" db="EMBL/GenBank/DDBJ databases">
        <title>Comparative genomics of sulfur disproportionating microorganisms.</title>
        <authorList>
            <person name="Ward L.M."/>
            <person name="Bertran E."/>
            <person name="Johnston D."/>
        </authorList>
    </citation>
    <scope>NUCLEOTIDE SEQUENCE [LARGE SCALE GENOMIC DNA]</scope>
    <source>
        <strain evidence="14 15">DSM 14055</strain>
    </source>
</reference>
<comment type="caution">
    <text evidence="14">The sequence shown here is derived from an EMBL/GenBank/DDBJ whole genome shotgun (WGS) entry which is preliminary data.</text>
</comment>
<evidence type="ECO:0000256" key="3">
    <source>
        <dbReference type="ARBA" id="ARBA00022490"/>
    </source>
</evidence>
<sequence>MKMRAVYQANRGQALEDLIKLANDRYRARKLAVIHKVPTAWVPIRGPGGKIVSAKVEEKAAVDFLGHVLLPSGPLPLAFDAKEVSRGDRWPLSKFEPHQYVYLRDCALTGAFSFVLIGFGELNRFFVLPFPELERRWAAWKDRTGPASVRAGEPGLVEVKFWDYLSCVDFRYCNQGK</sequence>
<evidence type="ECO:0000256" key="9">
    <source>
        <dbReference type="ARBA" id="ARBA00022842"/>
    </source>
</evidence>
<comment type="cofactor">
    <cofactor evidence="1">
        <name>Mg(2+)</name>
        <dbReference type="ChEBI" id="CHEBI:18420"/>
    </cofactor>
</comment>
<evidence type="ECO:0000256" key="12">
    <source>
        <dbReference type="ARBA" id="ARBA00023447"/>
    </source>
</evidence>
<keyword evidence="3" id="KW-0963">Cytoplasm</keyword>
<keyword evidence="4" id="KW-0540">Nuclease</keyword>
<evidence type="ECO:0000256" key="7">
    <source>
        <dbReference type="ARBA" id="ARBA00022763"/>
    </source>
</evidence>
<dbReference type="Proteomes" id="UP000441717">
    <property type="component" value="Unassembled WGS sequence"/>
</dbReference>
<gene>
    <name evidence="14" type="ORF">GFC01_05950</name>
</gene>
<dbReference type="GO" id="GO:0006310">
    <property type="term" value="P:DNA recombination"/>
    <property type="evidence" value="ECO:0007669"/>
    <property type="project" value="UniProtKB-KW"/>
</dbReference>
<evidence type="ECO:0000256" key="5">
    <source>
        <dbReference type="ARBA" id="ARBA00022723"/>
    </source>
</evidence>
<evidence type="ECO:0000256" key="8">
    <source>
        <dbReference type="ARBA" id="ARBA00022801"/>
    </source>
</evidence>
<dbReference type="GO" id="GO:0046872">
    <property type="term" value="F:metal ion binding"/>
    <property type="evidence" value="ECO:0007669"/>
    <property type="project" value="UniProtKB-KW"/>
</dbReference>
<organism evidence="14 15">
    <name type="scientific">Desulfofundulus thermobenzoicus</name>
    <dbReference type="NCBI Taxonomy" id="29376"/>
    <lineage>
        <taxon>Bacteria</taxon>
        <taxon>Bacillati</taxon>
        <taxon>Bacillota</taxon>
        <taxon>Clostridia</taxon>
        <taxon>Eubacteriales</taxon>
        <taxon>Peptococcaceae</taxon>
        <taxon>Desulfofundulus</taxon>
    </lineage>
</organism>
<dbReference type="GO" id="GO:0003676">
    <property type="term" value="F:nucleic acid binding"/>
    <property type="evidence" value="ECO:0007669"/>
    <property type="project" value="InterPro"/>
</dbReference>
<dbReference type="GO" id="GO:0005737">
    <property type="term" value="C:cytoplasm"/>
    <property type="evidence" value="ECO:0007669"/>
    <property type="project" value="UniProtKB-SubCell"/>
</dbReference>
<comment type="subcellular location">
    <subcellularLocation>
        <location evidence="2">Cytoplasm</location>
    </subcellularLocation>
</comment>
<evidence type="ECO:0000313" key="14">
    <source>
        <dbReference type="EMBL" id="MQL51812.1"/>
    </source>
</evidence>
<keyword evidence="15" id="KW-1185">Reference proteome</keyword>
<evidence type="ECO:0000256" key="6">
    <source>
        <dbReference type="ARBA" id="ARBA00022759"/>
    </source>
</evidence>
<evidence type="ECO:0000313" key="15">
    <source>
        <dbReference type="Proteomes" id="UP000441717"/>
    </source>
</evidence>
<evidence type="ECO:0000256" key="4">
    <source>
        <dbReference type="ARBA" id="ARBA00022722"/>
    </source>
</evidence>
<dbReference type="InterPro" id="IPR011856">
    <property type="entry name" value="tRNA_endonuc-like_dom_sf"/>
</dbReference>
<dbReference type="GO" id="GO:0004519">
    <property type="term" value="F:endonuclease activity"/>
    <property type="evidence" value="ECO:0007669"/>
    <property type="project" value="UniProtKB-KW"/>
</dbReference>
<keyword evidence="7" id="KW-0227">DNA damage</keyword>
<comment type="similarity">
    <text evidence="12">Belongs to the RecU family.</text>
</comment>
<dbReference type="EMBL" id="WHYR01000012">
    <property type="protein sequence ID" value="MQL51812.1"/>
    <property type="molecule type" value="Genomic_DNA"/>
</dbReference>
<keyword evidence="8" id="KW-0378">Hydrolase</keyword>
<evidence type="ECO:0000256" key="13">
    <source>
        <dbReference type="ARBA" id="ARBA00029523"/>
    </source>
</evidence>